<sequence length="84" mass="9316">MQSQMTKNLLSPDAVRLAATTLILAEGSTSVLCVQQFLRNRGYQAYEAEVSGWLLTIVQQQGWLVNDNGLFCVYGFPCPTLSMQ</sequence>
<reference evidence="1 2" key="1">
    <citation type="submission" date="2016-01" db="EMBL/GenBank/DDBJ databases">
        <authorList>
            <person name="Oliw E.H."/>
        </authorList>
    </citation>
    <scope>NUCLEOTIDE SEQUENCE [LARGE SCALE GENOMIC DNA]</scope>
    <source>
        <strain evidence="1 2">DY10</strain>
    </source>
</reference>
<evidence type="ECO:0000313" key="2">
    <source>
        <dbReference type="Proteomes" id="UP000187941"/>
    </source>
</evidence>
<name>A0A1P9WT09_9BACT</name>
<keyword evidence="2" id="KW-1185">Reference proteome</keyword>
<dbReference type="STRING" id="1178516.AWR27_03695"/>
<dbReference type="EMBL" id="CP014263">
    <property type="protein sequence ID" value="AQG78521.1"/>
    <property type="molecule type" value="Genomic_DNA"/>
</dbReference>
<proteinExistence type="predicted"/>
<dbReference type="Proteomes" id="UP000187941">
    <property type="component" value="Chromosome"/>
</dbReference>
<dbReference type="AlphaFoldDB" id="A0A1P9WT09"/>
<gene>
    <name evidence="1" type="ORF">AWR27_03695</name>
</gene>
<evidence type="ECO:0000313" key="1">
    <source>
        <dbReference type="EMBL" id="AQG78521.1"/>
    </source>
</evidence>
<accession>A0A1P9WT09</accession>
<dbReference type="KEGG" id="smon:AWR27_03695"/>
<organism evidence="1 2">
    <name type="scientific">Spirosoma montaniterrae</name>
    <dbReference type="NCBI Taxonomy" id="1178516"/>
    <lineage>
        <taxon>Bacteria</taxon>
        <taxon>Pseudomonadati</taxon>
        <taxon>Bacteroidota</taxon>
        <taxon>Cytophagia</taxon>
        <taxon>Cytophagales</taxon>
        <taxon>Cytophagaceae</taxon>
        <taxon>Spirosoma</taxon>
    </lineage>
</organism>
<protein>
    <submittedName>
        <fullName evidence="1">Uncharacterized protein</fullName>
    </submittedName>
</protein>